<feature type="compositionally biased region" description="Acidic residues" evidence="1">
    <location>
        <begin position="360"/>
        <end position="373"/>
    </location>
</feature>
<feature type="region of interest" description="Disordered" evidence="1">
    <location>
        <begin position="351"/>
        <end position="391"/>
    </location>
</feature>
<keyword evidence="3" id="KW-1185">Reference proteome</keyword>
<proteinExistence type="predicted"/>
<evidence type="ECO:0000313" key="2">
    <source>
        <dbReference type="EMBL" id="KAK4252033.1"/>
    </source>
</evidence>
<accession>A0AAN7HV13</accession>
<gene>
    <name evidence="2" type="ORF">C7999DRAFT_27272</name>
</gene>
<sequence length="434" mass="47248">MDTTPAASYAQHTPSWRHKNRSGSNGGSGNQHQISLAPLTTRLPLRNEDYEAINSAAASSASSSYYASASRPHTSYVYGRSAPTTPRLLSHSPPPPTSRPRRQARGASVPYTPELGAIAGSKSSRRDRSSKTAATSPTTARKYHKNNGIFPDTDFLLRVGALIASEARDAKGQGWLVTRASSTTSLSAVEQLPQFRQQPGGSSSAWASRRGSRDYHYYAAGGHHYYGSGSASAPFASPAHSRFASRRQSQADLSGGMRTRILSSEEMRRADKLGLAGDDAGAGEDYFSRAAVPTSEDGTPIVPGFVGVDEAREYYSMLDGQTEEDDLTEDEAAVREFMRNRGVLGWLVDKMSGRDHSHSDDEESAMEEYETNDYESWKEAERDRQERRSASLKRLQECTVIPLDCTNDPPPKEDQGVLGDAAWLLKVAAKALFA</sequence>
<feature type="region of interest" description="Disordered" evidence="1">
    <location>
        <begin position="77"/>
        <end position="145"/>
    </location>
</feature>
<dbReference type="Proteomes" id="UP001303647">
    <property type="component" value="Unassembled WGS sequence"/>
</dbReference>
<feature type="compositionally biased region" description="Low complexity" evidence="1">
    <location>
        <begin position="131"/>
        <end position="140"/>
    </location>
</feature>
<dbReference type="EMBL" id="MU857602">
    <property type="protein sequence ID" value="KAK4252033.1"/>
    <property type="molecule type" value="Genomic_DNA"/>
</dbReference>
<dbReference type="AlphaFoldDB" id="A0AAN7HV13"/>
<reference evidence="2" key="1">
    <citation type="journal article" date="2023" name="Mol. Phylogenet. Evol.">
        <title>Genome-scale phylogeny and comparative genomics of the fungal order Sordariales.</title>
        <authorList>
            <person name="Hensen N."/>
            <person name="Bonometti L."/>
            <person name="Westerberg I."/>
            <person name="Brannstrom I.O."/>
            <person name="Guillou S."/>
            <person name="Cros-Aarteil S."/>
            <person name="Calhoun S."/>
            <person name="Haridas S."/>
            <person name="Kuo A."/>
            <person name="Mondo S."/>
            <person name="Pangilinan J."/>
            <person name="Riley R."/>
            <person name="LaButti K."/>
            <person name="Andreopoulos B."/>
            <person name="Lipzen A."/>
            <person name="Chen C."/>
            <person name="Yan M."/>
            <person name="Daum C."/>
            <person name="Ng V."/>
            <person name="Clum A."/>
            <person name="Steindorff A."/>
            <person name="Ohm R.A."/>
            <person name="Martin F."/>
            <person name="Silar P."/>
            <person name="Natvig D.O."/>
            <person name="Lalanne C."/>
            <person name="Gautier V."/>
            <person name="Ament-Velasquez S.L."/>
            <person name="Kruys A."/>
            <person name="Hutchinson M.I."/>
            <person name="Powell A.J."/>
            <person name="Barry K."/>
            <person name="Miller A.N."/>
            <person name="Grigoriev I.V."/>
            <person name="Debuchy R."/>
            <person name="Gladieux P."/>
            <person name="Hiltunen Thoren M."/>
            <person name="Johannesson H."/>
        </authorList>
    </citation>
    <scope>NUCLEOTIDE SEQUENCE</scope>
    <source>
        <strain evidence="2">CBS 359.72</strain>
    </source>
</reference>
<protein>
    <submittedName>
        <fullName evidence="2">Uncharacterized protein</fullName>
    </submittedName>
</protein>
<feature type="compositionally biased region" description="Basic and acidic residues" evidence="1">
    <location>
        <begin position="375"/>
        <end position="389"/>
    </location>
</feature>
<reference evidence="2" key="2">
    <citation type="submission" date="2023-05" db="EMBL/GenBank/DDBJ databases">
        <authorList>
            <consortium name="Lawrence Berkeley National Laboratory"/>
            <person name="Steindorff A."/>
            <person name="Hensen N."/>
            <person name="Bonometti L."/>
            <person name="Westerberg I."/>
            <person name="Brannstrom I.O."/>
            <person name="Guillou S."/>
            <person name="Cros-Aarteil S."/>
            <person name="Calhoun S."/>
            <person name="Haridas S."/>
            <person name="Kuo A."/>
            <person name="Mondo S."/>
            <person name="Pangilinan J."/>
            <person name="Riley R."/>
            <person name="Labutti K."/>
            <person name="Andreopoulos B."/>
            <person name="Lipzen A."/>
            <person name="Chen C."/>
            <person name="Yanf M."/>
            <person name="Daum C."/>
            <person name="Ng V."/>
            <person name="Clum A."/>
            <person name="Ohm R."/>
            <person name="Martin F."/>
            <person name="Silar P."/>
            <person name="Natvig D."/>
            <person name="Lalanne C."/>
            <person name="Gautier V."/>
            <person name="Ament-Velasquez S.L."/>
            <person name="Kruys A."/>
            <person name="Hutchinson M.I."/>
            <person name="Powell A.J."/>
            <person name="Barry K."/>
            <person name="Miller A.N."/>
            <person name="Grigoriev I.V."/>
            <person name="Debuchy R."/>
            <person name="Gladieux P."/>
            <person name="Thoren M.H."/>
            <person name="Johannesson H."/>
        </authorList>
    </citation>
    <scope>NUCLEOTIDE SEQUENCE</scope>
    <source>
        <strain evidence="2">CBS 359.72</strain>
    </source>
</reference>
<name>A0AAN7HV13_9PEZI</name>
<evidence type="ECO:0000256" key="1">
    <source>
        <dbReference type="SAM" id="MobiDB-lite"/>
    </source>
</evidence>
<evidence type="ECO:0000313" key="3">
    <source>
        <dbReference type="Proteomes" id="UP001303647"/>
    </source>
</evidence>
<comment type="caution">
    <text evidence="2">The sequence shown here is derived from an EMBL/GenBank/DDBJ whole genome shotgun (WGS) entry which is preliminary data.</text>
</comment>
<organism evidence="2 3">
    <name type="scientific">Corynascus novoguineensis</name>
    <dbReference type="NCBI Taxonomy" id="1126955"/>
    <lineage>
        <taxon>Eukaryota</taxon>
        <taxon>Fungi</taxon>
        <taxon>Dikarya</taxon>
        <taxon>Ascomycota</taxon>
        <taxon>Pezizomycotina</taxon>
        <taxon>Sordariomycetes</taxon>
        <taxon>Sordariomycetidae</taxon>
        <taxon>Sordariales</taxon>
        <taxon>Chaetomiaceae</taxon>
        <taxon>Corynascus</taxon>
    </lineage>
</organism>
<feature type="region of interest" description="Disordered" evidence="1">
    <location>
        <begin position="1"/>
        <end position="36"/>
    </location>
</feature>
<dbReference type="InterPro" id="IPR025040">
    <property type="entry name" value="DUF3984"/>
</dbReference>
<feature type="compositionally biased region" description="Polar residues" evidence="1">
    <location>
        <begin position="1"/>
        <end position="14"/>
    </location>
</feature>
<dbReference type="Pfam" id="PF13136">
    <property type="entry name" value="DUF3984"/>
    <property type="match status" value="1"/>
</dbReference>